<keyword evidence="11 13" id="KW-0103">Bromodomain</keyword>
<evidence type="ECO:0000313" key="20">
    <source>
        <dbReference type="Proteomes" id="UP000002630"/>
    </source>
</evidence>
<dbReference type="GO" id="GO:0140938">
    <property type="term" value="F:histone H3 methyltransferase activity"/>
    <property type="evidence" value="ECO:0007669"/>
    <property type="project" value="UniProtKB-ARBA"/>
</dbReference>
<dbReference type="Proteomes" id="UP000002630">
    <property type="component" value="Linkage Group LG26"/>
</dbReference>
<name>D7FI07_ECTSI</name>
<proteinExistence type="predicted"/>
<dbReference type="GO" id="GO:0016279">
    <property type="term" value="F:protein-lysine N-methyltransferase activity"/>
    <property type="evidence" value="ECO:0007669"/>
    <property type="project" value="UniProtKB-ARBA"/>
</dbReference>
<feature type="compositionally biased region" description="Basic and acidic residues" evidence="15">
    <location>
        <begin position="374"/>
        <end position="394"/>
    </location>
</feature>
<dbReference type="SUPFAM" id="SSF57903">
    <property type="entry name" value="FYVE/PHD zinc finger"/>
    <property type="match status" value="1"/>
</dbReference>
<dbReference type="GO" id="GO:0032259">
    <property type="term" value="P:methylation"/>
    <property type="evidence" value="ECO:0007669"/>
    <property type="project" value="UniProtKB-KW"/>
</dbReference>
<keyword evidence="12" id="KW-0539">Nucleus</keyword>
<feature type="region of interest" description="Disordered" evidence="15">
    <location>
        <begin position="1289"/>
        <end position="1309"/>
    </location>
</feature>
<evidence type="ECO:0000259" key="18">
    <source>
        <dbReference type="PROSITE" id="PS50280"/>
    </source>
</evidence>
<feature type="region of interest" description="Disordered" evidence="15">
    <location>
        <begin position="373"/>
        <end position="438"/>
    </location>
</feature>
<comment type="subcellular location">
    <subcellularLocation>
        <location evidence="2">Chromosome</location>
    </subcellularLocation>
    <subcellularLocation>
        <location evidence="1">Nucleus</location>
    </subcellularLocation>
</comment>
<evidence type="ECO:0000256" key="4">
    <source>
        <dbReference type="ARBA" id="ARBA00022603"/>
    </source>
</evidence>
<dbReference type="Gene3D" id="3.30.40.10">
    <property type="entry name" value="Zinc/RING finger domain, C3HC4 (zinc finger)"/>
    <property type="match status" value="1"/>
</dbReference>
<feature type="region of interest" description="Disordered" evidence="15">
    <location>
        <begin position="944"/>
        <end position="1027"/>
    </location>
</feature>
<dbReference type="eggNOG" id="KOG1828">
    <property type="taxonomic scope" value="Eukaryota"/>
</dbReference>
<evidence type="ECO:0000256" key="15">
    <source>
        <dbReference type="SAM" id="MobiDB-lite"/>
    </source>
</evidence>
<dbReference type="Pfam" id="PF00439">
    <property type="entry name" value="Bromodomain"/>
    <property type="match status" value="1"/>
</dbReference>
<feature type="region of interest" description="Disordered" evidence="15">
    <location>
        <begin position="98"/>
        <end position="172"/>
    </location>
</feature>
<dbReference type="OMA" id="CGENTEM"/>
<feature type="compositionally biased region" description="Gly residues" evidence="15">
    <location>
        <begin position="812"/>
        <end position="821"/>
    </location>
</feature>
<dbReference type="CDD" id="cd04369">
    <property type="entry name" value="Bromodomain"/>
    <property type="match status" value="1"/>
</dbReference>
<keyword evidence="7" id="KW-0479">Metal-binding</keyword>
<evidence type="ECO:0000256" key="9">
    <source>
        <dbReference type="ARBA" id="ARBA00022833"/>
    </source>
</evidence>
<evidence type="ECO:0000256" key="2">
    <source>
        <dbReference type="ARBA" id="ARBA00004286"/>
    </source>
</evidence>
<evidence type="ECO:0000256" key="13">
    <source>
        <dbReference type="PROSITE-ProRule" id="PRU00035"/>
    </source>
</evidence>
<accession>D7FI07</accession>
<keyword evidence="8 14" id="KW-0863">Zinc-finger</keyword>
<evidence type="ECO:0000259" key="17">
    <source>
        <dbReference type="PROSITE" id="PS50016"/>
    </source>
</evidence>
<keyword evidence="10" id="KW-0156">Chromatin regulator</keyword>
<dbReference type="InterPro" id="IPR050777">
    <property type="entry name" value="SET2_Histone-Lys_MeTrsfase"/>
</dbReference>
<dbReference type="PROSITE" id="PS50016">
    <property type="entry name" value="ZF_PHD_2"/>
    <property type="match status" value="1"/>
</dbReference>
<dbReference type="OrthoDB" id="59296at2759"/>
<dbReference type="PROSITE" id="PS01359">
    <property type="entry name" value="ZF_PHD_1"/>
    <property type="match status" value="1"/>
</dbReference>
<feature type="region of interest" description="Disordered" evidence="15">
    <location>
        <begin position="654"/>
        <end position="866"/>
    </location>
</feature>
<keyword evidence="6" id="KW-0949">S-adenosyl-L-methionine</keyword>
<dbReference type="InParanoid" id="D7FI07"/>
<keyword evidence="5" id="KW-0808">Transferase</keyword>
<evidence type="ECO:0000256" key="11">
    <source>
        <dbReference type="ARBA" id="ARBA00023117"/>
    </source>
</evidence>
<feature type="domain" description="Bromo" evidence="16">
    <location>
        <begin position="1015"/>
        <end position="1087"/>
    </location>
</feature>
<keyword evidence="4" id="KW-0489">Methyltransferase</keyword>
<dbReference type="InterPro" id="IPR019786">
    <property type="entry name" value="Zinc_finger_PHD-type_CS"/>
</dbReference>
<dbReference type="Pfam" id="PF00856">
    <property type="entry name" value="SET"/>
    <property type="match status" value="1"/>
</dbReference>
<feature type="compositionally biased region" description="Gly residues" evidence="15">
    <location>
        <begin position="781"/>
        <end position="797"/>
    </location>
</feature>
<dbReference type="eggNOG" id="KOG4443">
    <property type="taxonomic scope" value="Eukaryota"/>
</dbReference>
<keyword evidence="9" id="KW-0862">Zinc</keyword>
<keyword evidence="3" id="KW-0158">Chromosome</keyword>
<evidence type="ECO:0000256" key="12">
    <source>
        <dbReference type="ARBA" id="ARBA00023242"/>
    </source>
</evidence>
<evidence type="ECO:0000259" key="16">
    <source>
        <dbReference type="PROSITE" id="PS50014"/>
    </source>
</evidence>
<feature type="region of interest" description="Disordered" evidence="15">
    <location>
        <begin position="1172"/>
        <end position="1196"/>
    </location>
</feature>
<dbReference type="InterPro" id="IPR001487">
    <property type="entry name" value="Bromodomain"/>
</dbReference>
<dbReference type="InterPro" id="IPR001214">
    <property type="entry name" value="SET_dom"/>
</dbReference>
<evidence type="ECO:0000256" key="6">
    <source>
        <dbReference type="ARBA" id="ARBA00022691"/>
    </source>
</evidence>
<feature type="domain" description="SET" evidence="18">
    <location>
        <begin position="1361"/>
        <end position="1482"/>
    </location>
</feature>
<dbReference type="SMART" id="SM00249">
    <property type="entry name" value="PHD"/>
    <property type="match status" value="1"/>
</dbReference>
<dbReference type="SMART" id="SM00297">
    <property type="entry name" value="BROMO"/>
    <property type="match status" value="1"/>
</dbReference>
<feature type="compositionally biased region" description="Gly residues" evidence="15">
    <location>
        <begin position="840"/>
        <end position="850"/>
    </location>
</feature>
<dbReference type="InterPro" id="IPR046341">
    <property type="entry name" value="SET_dom_sf"/>
</dbReference>
<dbReference type="InterPro" id="IPR001965">
    <property type="entry name" value="Znf_PHD"/>
</dbReference>
<feature type="region of interest" description="Disordered" evidence="15">
    <location>
        <begin position="199"/>
        <end position="279"/>
    </location>
</feature>
<feature type="compositionally biased region" description="Basic and acidic residues" evidence="15">
    <location>
        <begin position="654"/>
        <end position="666"/>
    </location>
</feature>
<dbReference type="STRING" id="2880.D7FI07"/>
<feature type="compositionally biased region" description="Gly residues" evidence="15">
    <location>
        <begin position="221"/>
        <end position="243"/>
    </location>
</feature>
<dbReference type="SMART" id="SM00317">
    <property type="entry name" value="SET"/>
    <property type="match status" value="1"/>
</dbReference>
<dbReference type="PANTHER" id="PTHR22884">
    <property type="entry name" value="SET DOMAIN PROTEINS"/>
    <property type="match status" value="1"/>
</dbReference>
<dbReference type="InterPro" id="IPR011011">
    <property type="entry name" value="Znf_FYVE_PHD"/>
</dbReference>
<dbReference type="EMBL" id="FN647841">
    <property type="protein sequence ID" value="CBJ49018.1"/>
    <property type="molecule type" value="Genomic_DNA"/>
</dbReference>
<feature type="region of interest" description="Disordered" evidence="15">
    <location>
        <begin position="505"/>
        <end position="561"/>
    </location>
</feature>
<feature type="domain" description="PHD-type" evidence="17">
    <location>
        <begin position="311"/>
        <end position="365"/>
    </location>
</feature>
<feature type="compositionally biased region" description="Low complexity" evidence="15">
    <location>
        <begin position="1005"/>
        <end position="1016"/>
    </location>
</feature>
<evidence type="ECO:0000256" key="14">
    <source>
        <dbReference type="PROSITE-ProRule" id="PRU00146"/>
    </source>
</evidence>
<evidence type="ECO:0000256" key="5">
    <source>
        <dbReference type="ARBA" id="ARBA00022679"/>
    </source>
</evidence>
<dbReference type="Gene3D" id="1.20.920.10">
    <property type="entry name" value="Bromodomain-like"/>
    <property type="match status" value="1"/>
</dbReference>
<dbReference type="PROSITE" id="PS50280">
    <property type="entry name" value="SET"/>
    <property type="match status" value="1"/>
</dbReference>
<dbReference type="InterPro" id="IPR019787">
    <property type="entry name" value="Znf_PHD-finger"/>
</dbReference>
<reference evidence="19 20" key="1">
    <citation type="journal article" date="2010" name="Nature">
        <title>The Ectocarpus genome and the independent evolution of multicellularity in brown algae.</title>
        <authorList>
            <person name="Cock J.M."/>
            <person name="Sterck L."/>
            <person name="Rouze P."/>
            <person name="Scornet D."/>
            <person name="Allen A.E."/>
            <person name="Amoutzias G."/>
            <person name="Anthouard V."/>
            <person name="Artiguenave F."/>
            <person name="Aury J.M."/>
            <person name="Badger J.H."/>
            <person name="Beszteri B."/>
            <person name="Billiau K."/>
            <person name="Bonnet E."/>
            <person name="Bothwell J.H."/>
            <person name="Bowler C."/>
            <person name="Boyen C."/>
            <person name="Brownlee C."/>
            <person name="Carrano C.J."/>
            <person name="Charrier B."/>
            <person name="Cho G.Y."/>
            <person name="Coelho S.M."/>
            <person name="Collen J."/>
            <person name="Corre E."/>
            <person name="Da Silva C."/>
            <person name="Delage L."/>
            <person name="Delaroque N."/>
            <person name="Dittami S.M."/>
            <person name="Doulbeau S."/>
            <person name="Elias M."/>
            <person name="Farnham G."/>
            <person name="Gachon C.M."/>
            <person name="Gschloessl B."/>
            <person name="Heesch S."/>
            <person name="Jabbari K."/>
            <person name="Jubin C."/>
            <person name="Kawai H."/>
            <person name="Kimura K."/>
            <person name="Kloareg B."/>
            <person name="Kupper F.C."/>
            <person name="Lang D."/>
            <person name="Le Bail A."/>
            <person name="Leblanc C."/>
            <person name="Lerouge P."/>
            <person name="Lohr M."/>
            <person name="Lopez P.J."/>
            <person name="Martens C."/>
            <person name="Maumus F."/>
            <person name="Michel G."/>
            <person name="Miranda-Saavedra D."/>
            <person name="Morales J."/>
            <person name="Moreau H."/>
            <person name="Motomura T."/>
            <person name="Nagasato C."/>
            <person name="Napoli C.A."/>
            <person name="Nelson D.R."/>
            <person name="Nyvall-Collen P."/>
            <person name="Peters A.F."/>
            <person name="Pommier C."/>
            <person name="Potin P."/>
            <person name="Poulain J."/>
            <person name="Quesneville H."/>
            <person name="Read B."/>
            <person name="Rensing S.A."/>
            <person name="Ritter A."/>
            <person name="Rousvoal S."/>
            <person name="Samanta M."/>
            <person name="Samson G."/>
            <person name="Schroeder D.C."/>
            <person name="Segurens B."/>
            <person name="Strittmatter M."/>
            <person name="Tonon T."/>
            <person name="Tregear J.W."/>
            <person name="Valentin K."/>
            <person name="von Dassow P."/>
            <person name="Yamagishi T."/>
            <person name="Van de Peer Y."/>
            <person name="Wincker P."/>
        </authorList>
    </citation>
    <scope>NUCLEOTIDE SEQUENCE [LARGE SCALE GENOMIC DNA]</scope>
    <source>
        <strain evidence="20">Ec32 / CCAP1310/4</strain>
    </source>
</reference>
<dbReference type="GO" id="GO:0008270">
    <property type="term" value="F:zinc ion binding"/>
    <property type="evidence" value="ECO:0007669"/>
    <property type="project" value="UniProtKB-KW"/>
</dbReference>
<dbReference type="InterPro" id="IPR013083">
    <property type="entry name" value="Znf_RING/FYVE/PHD"/>
</dbReference>
<keyword evidence="20" id="KW-1185">Reference proteome</keyword>
<dbReference type="SUPFAM" id="SSF82199">
    <property type="entry name" value="SET domain"/>
    <property type="match status" value="1"/>
</dbReference>
<evidence type="ECO:0000256" key="1">
    <source>
        <dbReference type="ARBA" id="ARBA00004123"/>
    </source>
</evidence>
<dbReference type="InterPro" id="IPR036427">
    <property type="entry name" value="Bromodomain-like_sf"/>
</dbReference>
<evidence type="ECO:0000256" key="8">
    <source>
        <dbReference type="ARBA" id="ARBA00022771"/>
    </source>
</evidence>
<feature type="compositionally biased region" description="Low complexity" evidence="15">
    <location>
        <begin position="98"/>
        <end position="108"/>
    </location>
</feature>
<dbReference type="Gene3D" id="2.170.270.10">
    <property type="entry name" value="SET domain"/>
    <property type="match status" value="1"/>
</dbReference>
<evidence type="ECO:0000256" key="10">
    <source>
        <dbReference type="ARBA" id="ARBA00022853"/>
    </source>
</evidence>
<evidence type="ECO:0000256" key="7">
    <source>
        <dbReference type="ARBA" id="ARBA00022723"/>
    </source>
</evidence>
<gene>
    <name evidence="19" type="ORF">Esi_0115_0076</name>
</gene>
<evidence type="ECO:0000256" key="3">
    <source>
        <dbReference type="ARBA" id="ARBA00022454"/>
    </source>
</evidence>
<dbReference type="PROSITE" id="PS50014">
    <property type="entry name" value="BROMODOMAIN_2"/>
    <property type="match status" value="1"/>
</dbReference>
<feature type="compositionally biased region" description="Basic residues" evidence="15">
    <location>
        <begin position="259"/>
        <end position="269"/>
    </location>
</feature>
<dbReference type="GO" id="GO:0005694">
    <property type="term" value="C:chromosome"/>
    <property type="evidence" value="ECO:0007669"/>
    <property type="project" value="UniProtKB-SubCell"/>
</dbReference>
<organism evidence="19 20">
    <name type="scientific">Ectocarpus siliculosus</name>
    <name type="common">Brown alga</name>
    <name type="synonym">Conferva siliculosa</name>
    <dbReference type="NCBI Taxonomy" id="2880"/>
    <lineage>
        <taxon>Eukaryota</taxon>
        <taxon>Sar</taxon>
        <taxon>Stramenopiles</taxon>
        <taxon>Ochrophyta</taxon>
        <taxon>PX clade</taxon>
        <taxon>Phaeophyceae</taxon>
        <taxon>Ectocarpales</taxon>
        <taxon>Ectocarpaceae</taxon>
        <taxon>Ectocarpus</taxon>
    </lineage>
</organism>
<dbReference type="SUPFAM" id="SSF47370">
    <property type="entry name" value="Bromodomain"/>
    <property type="match status" value="1"/>
</dbReference>
<feature type="compositionally biased region" description="Basic and acidic residues" evidence="15">
    <location>
        <begin position="851"/>
        <end position="866"/>
    </location>
</feature>
<dbReference type="EMBL" id="FN649751">
    <property type="protein sequence ID" value="CBJ49018.1"/>
    <property type="molecule type" value="Genomic_DNA"/>
</dbReference>
<evidence type="ECO:0000313" key="19">
    <source>
        <dbReference type="EMBL" id="CBJ49018.1"/>
    </source>
</evidence>
<feature type="compositionally biased region" description="Basic and acidic residues" evidence="15">
    <location>
        <begin position="765"/>
        <end position="778"/>
    </location>
</feature>
<protein>
    <submittedName>
        <fullName evidence="19">GF22528</fullName>
    </submittedName>
</protein>
<sequence>MPSTHAQQFRASSHTTVPSSIWYIHQLSWTSRSLLWGIIMDVFGLYLTGDPLDEEIAHSSKYERRSFERGWLDIWLPTRYHFFSGRRYLLERATMSSMPDTSSSLTSTAANKQGPNVKASSLPPAASTKSKAAQPGAGGGGQGSLPAATGVPPRTRVKSKRPKDADSPEVCVVLVRRSTNGSIGRRGNGSRAGIIGATPAEAFPVEHQPRVAASRRPSAGKEGGVGAASGGRGGGGSAAGGGATASVPRCERAGPTKVGKGKGRAKKRSAWGGKDWGGQAVSQGAKDEILAGVSLWSVSQDGTLVGEDGNHFFCSVCGESGDITCCDQCPRVFHEECLPIGTDSHLAAHHQTEKDPWYCPSCTDAGRVNLVAGREPDWTPEDRAQMAKREETRVKKSHKARPQSSLEKAGGGGARREGPSPVTISPLTTSGEKKARCKNPKRAAAAAAAASTVPLTVVTINAVVDPPCNISRAEVFSPELDNLLLRSLLYEEKYVHIVARHAIRRPRPRNPTPPYQQKSAAGRGALDLGRKEGGVPRTTGSIPGDGRHASNRRGRTDGNTRKAEELGALVAHLPLSPRAGKRPKHHAYTDKRRLGAPFAGALGPARVFDGTAVSFGARATGPFRAGLAATMVEMGLVPSEVATEAGYPEFAEEERALTEQAEKRDAAAGAEGSSRGFGSAGDGWRSSVPSPDLKIGAFTWKPQPVESSVEEEQTVGRVGTARAARYSGDHSGTSEGFPEQDTEAPRAGGDGSAGGWEQTRASGRVSDHMDVEGGERNGVRYGAGGSGTGQGSAGSGIGPIHARETPSSTGNNDGGAGGGGSKPRKEKQDNAPPIAKASTAGGGGGGGGGGGDHEKTTLGKNDPLRKENRMWNLKHMRATQEGKMDVCTYCRFQPDGGLMVCSTSELAKIHSFCFPCLKRKNGIKLSDLTGGDVKWECPPCLARKARPKRKPHPPSSLGGAARAGDGVPTSAGGPVPRRGRGQPAGGGRSREPDRGVAGAGKAGVKRSSSSSSFSSSGKQLDPLNLFKDPVPDGVEGYAEAIEYPIDFSTIRRRSQWELYGSIHQLALDVQLLCANARTFNDPGTVYHTAAGDVLKGAERIWPQAQALLDRLTSAETKASRHNIMGPAASSDAWPLDGPFAGFELTPANEDAYYMHVAIRRASAAARAHEEQEAGVGVSASGGGQKRRADGGAGGRRGRVEAAAVEVAVAVASSPALLYTRRVIGEEESALRESLSLYRADCTDKALRRTVESAKCEAIDLTTLHKRKAYTLPLPTPVTRQFAAPDGELLSHTPVRQPVPRGPNPTLGGKVKVKPEAAKVVVPEWKVLQAAHGARQRFGEEAARHMRAFRGLLKEVAVVSRTRLRLGKSAVQGLGVFTTQAIGAHELVVEYVGEVVKLAEAERRVALYRRTKFQEHVIRAGEGEVFIDATRKGNLARFLNHSCGPNVYLLAVTAGKGESQERRVCFFSLRKIPAGEELLYSYAARHTVGLGGAAVAMECACRAPECRGRQSKKEDQL</sequence>
<dbReference type="GO" id="GO:0005634">
    <property type="term" value="C:nucleus"/>
    <property type="evidence" value="ECO:0007669"/>
    <property type="project" value="UniProtKB-SubCell"/>
</dbReference>